<evidence type="ECO:0000313" key="2">
    <source>
        <dbReference type="EMBL" id="NGZ75000.1"/>
    </source>
</evidence>
<protein>
    <submittedName>
        <fullName evidence="2">Uncharacterized protein</fullName>
    </submittedName>
</protein>
<organism evidence="2 3">
    <name type="scientific">Saccharibacillus alkalitolerans</name>
    <dbReference type="NCBI Taxonomy" id="2705290"/>
    <lineage>
        <taxon>Bacteria</taxon>
        <taxon>Bacillati</taxon>
        <taxon>Bacillota</taxon>
        <taxon>Bacilli</taxon>
        <taxon>Bacillales</taxon>
        <taxon>Paenibacillaceae</taxon>
        <taxon>Saccharibacillus</taxon>
    </lineage>
</organism>
<accession>A0ABX0F517</accession>
<feature type="transmembrane region" description="Helical" evidence="1">
    <location>
        <begin position="17"/>
        <end position="35"/>
    </location>
</feature>
<evidence type="ECO:0000256" key="1">
    <source>
        <dbReference type="SAM" id="Phobius"/>
    </source>
</evidence>
<keyword evidence="3" id="KW-1185">Reference proteome</keyword>
<reference evidence="2 3" key="1">
    <citation type="submission" date="2020-01" db="EMBL/GenBank/DDBJ databases">
        <title>Polyphasic characterisation and genomic insights into a novel alkali tolerant bacterium VR-M41.</title>
        <authorList>
            <person name="Vemuluri V.R."/>
        </authorList>
    </citation>
    <scope>NUCLEOTIDE SEQUENCE [LARGE SCALE GENOMIC DNA]</scope>
    <source>
        <strain evidence="2 3">VR-M41</strain>
    </source>
</reference>
<dbReference type="Proteomes" id="UP000800303">
    <property type="component" value="Unassembled WGS sequence"/>
</dbReference>
<keyword evidence="1" id="KW-0472">Membrane</keyword>
<dbReference type="RefSeq" id="WP_166273337.1">
    <property type="nucleotide sequence ID" value="NZ_JAAFGS010000002.1"/>
</dbReference>
<comment type="caution">
    <text evidence="2">The sequence shown here is derived from an EMBL/GenBank/DDBJ whole genome shotgun (WGS) entry which is preliminary data.</text>
</comment>
<gene>
    <name evidence="2" type="ORF">GYN08_06700</name>
</gene>
<dbReference type="EMBL" id="JAAFGS010000002">
    <property type="protein sequence ID" value="NGZ75000.1"/>
    <property type="molecule type" value="Genomic_DNA"/>
</dbReference>
<sequence length="143" mass="15610">MRSARTADKKVRPGKRIVLLSITAILLAAALFCFFKLKPVWESMRPLVVTLDNRSGSELVSVELSVDGQQSRYGYERKIPAGEKRNIRPELSLDSAGSVKLRAVDAEGRAYTGTVCGYTDRLTGSSAVTIGKDGQVSVRDECM</sequence>
<keyword evidence="1" id="KW-0812">Transmembrane</keyword>
<evidence type="ECO:0000313" key="3">
    <source>
        <dbReference type="Proteomes" id="UP000800303"/>
    </source>
</evidence>
<keyword evidence="1" id="KW-1133">Transmembrane helix</keyword>
<proteinExistence type="predicted"/>
<name>A0ABX0F517_9BACL</name>